<feature type="binding site" evidence="8">
    <location>
        <position position="94"/>
    </location>
    <ligand>
        <name>GTP</name>
        <dbReference type="ChEBI" id="CHEBI:37565"/>
    </ligand>
</feature>
<dbReference type="PANTHER" id="PTHR19136:SF81">
    <property type="entry name" value="MOLYBDENUM COFACTOR GUANYLYLTRANSFERASE"/>
    <property type="match status" value="1"/>
</dbReference>
<evidence type="ECO:0000256" key="4">
    <source>
        <dbReference type="ARBA" id="ARBA00022741"/>
    </source>
</evidence>
<sequence length="194" mass="21474">MKTIILAGGKSSRMGENKALMIIAGKRLIDRMIEEFTPVSEKVFVIANDELSRINDGAIILEDFEPYKGEGPLAGILTGLTAAKEGACFVVACDMPFASSKLVKQLEQKLTDKKLDAVVPVADGQIHPLFAVYNARIQDQVIATLKEGKRAVKSLLDRIDVEYIEMGKSLEFWNMNTKEDYVEAKKIIEGNETH</sequence>
<dbReference type="CDD" id="cd02503">
    <property type="entry name" value="MobA"/>
    <property type="match status" value="1"/>
</dbReference>
<dbReference type="GO" id="GO:0005525">
    <property type="term" value="F:GTP binding"/>
    <property type="evidence" value="ECO:0007669"/>
    <property type="project" value="UniProtKB-UniRule"/>
</dbReference>
<comment type="caution">
    <text evidence="10">The sequence shown here is derived from an EMBL/GenBank/DDBJ whole genome shotgun (WGS) entry which is preliminary data.</text>
</comment>
<dbReference type="PANTHER" id="PTHR19136">
    <property type="entry name" value="MOLYBDENUM COFACTOR GUANYLYLTRANSFERASE"/>
    <property type="match status" value="1"/>
</dbReference>
<comment type="domain">
    <text evidence="8">The N-terminal domain determines nucleotide recognition and specific binding, while the C-terminal domain determines the specific binding to the target protein.</text>
</comment>
<feature type="binding site" evidence="8">
    <location>
        <position position="63"/>
    </location>
    <ligand>
        <name>GTP</name>
        <dbReference type="ChEBI" id="CHEBI:37565"/>
    </ligand>
</feature>
<organism evidence="10 11">
    <name type="scientific">Lederbergia citri</name>
    <dbReference type="NCBI Taxonomy" id="2833580"/>
    <lineage>
        <taxon>Bacteria</taxon>
        <taxon>Bacillati</taxon>
        <taxon>Bacillota</taxon>
        <taxon>Bacilli</taxon>
        <taxon>Bacillales</taxon>
        <taxon>Bacillaceae</taxon>
        <taxon>Lederbergia</taxon>
    </lineage>
</organism>
<dbReference type="InterPro" id="IPR013482">
    <property type="entry name" value="Molybde_CF_guanTrfase"/>
</dbReference>
<dbReference type="GO" id="GO:0061603">
    <property type="term" value="F:molybdenum cofactor guanylyltransferase activity"/>
    <property type="evidence" value="ECO:0007669"/>
    <property type="project" value="UniProtKB-EC"/>
</dbReference>
<dbReference type="GO" id="GO:0005737">
    <property type="term" value="C:cytoplasm"/>
    <property type="evidence" value="ECO:0007669"/>
    <property type="project" value="UniProtKB-SubCell"/>
</dbReference>
<dbReference type="Proteomes" id="UP000681414">
    <property type="component" value="Unassembled WGS sequence"/>
</dbReference>
<keyword evidence="4 8" id="KW-0547">Nucleotide-binding</keyword>
<keyword evidence="7 8" id="KW-0501">Molybdenum cofactor biosynthesis</keyword>
<feature type="domain" description="MobA-like NTP transferase" evidence="9">
    <location>
        <begin position="4"/>
        <end position="157"/>
    </location>
</feature>
<evidence type="ECO:0000256" key="2">
    <source>
        <dbReference type="ARBA" id="ARBA00022679"/>
    </source>
</evidence>
<gene>
    <name evidence="8" type="primary">mobA</name>
    <name evidence="10" type="ORF">KHA97_12755</name>
</gene>
<keyword evidence="6 8" id="KW-0342">GTP-binding</keyword>
<evidence type="ECO:0000256" key="6">
    <source>
        <dbReference type="ARBA" id="ARBA00023134"/>
    </source>
</evidence>
<evidence type="ECO:0000313" key="10">
    <source>
        <dbReference type="EMBL" id="MBS4195930.1"/>
    </source>
</evidence>
<keyword evidence="1 8" id="KW-0963">Cytoplasm</keyword>
<evidence type="ECO:0000259" key="9">
    <source>
        <dbReference type="Pfam" id="PF12804"/>
    </source>
</evidence>
<dbReference type="HAMAP" id="MF_00316">
    <property type="entry name" value="MobA"/>
    <property type="match status" value="1"/>
</dbReference>
<name>A0A942TDM7_9BACI</name>
<dbReference type="Gene3D" id="3.90.550.10">
    <property type="entry name" value="Spore Coat Polysaccharide Biosynthesis Protein SpsA, Chain A"/>
    <property type="match status" value="1"/>
</dbReference>
<evidence type="ECO:0000256" key="3">
    <source>
        <dbReference type="ARBA" id="ARBA00022723"/>
    </source>
</evidence>
<evidence type="ECO:0000313" key="11">
    <source>
        <dbReference type="Proteomes" id="UP000681414"/>
    </source>
</evidence>
<comment type="catalytic activity">
    <reaction evidence="8">
        <text>Mo-molybdopterin + GTP + H(+) = Mo-molybdopterin guanine dinucleotide + diphosphate</text>
        <dbReference type="Rhea" id="RHEA:34243"/>
        <dbReference type="ChEBI" id="CHEBI:15378"/>
        <dbReference type="ChEBI" id="CHEBI:33019"/>
        <dbReference type="ChEBI" id="CHEBI:37565"/>
        <dbReference type="ChEBI" id="CHEBI:71302"/>
        <dbReference type="ChEBI" id="CHEBI:71310"/>
        <dbReference type="EC" id="2.7.7.77"/>
    </reaction>
</comment>
<comment type="caution">
    <text evidence="8">Lacks conserved residue(s) required for the propagation of feature annotation.</text>
</comment>
<comment type="cofactor">
    <cofactor evidence="8">
        <name>Mg(2+)</name>
        <dbReference type="ChEBI" id="CHEBI:18420"/>
    </cofactor>
</comment>
<feature type="binding site" evidence="8">
    <location>
        <begin position="6"/>
        <end position="8"/>
    </location>
    <ligand>
        <name>GTP</name>
        <dbReference type="ChEBI" id="CHEBI:37565"/>
    </ligand>
</feature>
<dbReference type="AlphaFoldDB" id="A0A942TDM7"/>
<proteinExistence type="inferred from homology"/>
<keyword evidence="5 8" id="KW-0460">Magnesium</keyword>
<dbReference type="SUPFAM" id="SSF53448">
    <property type="entry name" value="Nucleotide-diphospho-sugar transferases"/>
    <property type="match status" value="1"/>
</dbReference>
<feature type="binding site" evidence="8">
    <location>
        <position position="94"/>
    </location>
    <ligand>
        <name>Mg(2+)</name>
        <dbReference type="ChEBI" id="CHEBI:18420"/>
    </ligand>
</feature>
<evidence type="ECO:0000256" key="1">
    <source>
        <dbReference type="ARBA" id="ARBA00022490"/>
    </source>
</evidence>
<dbReference type="EC" id="2.7.7.77" evidence="8"/>
<dbReference type="Pfam" id="PF12804">
    <property type="entry name" value="NTP_transf_3"/>
    <property type="match status" value="1"/>
</dbReference>
<dbReference type="GO" id="GO:0046872">
    <property type="term" value="F:metal ion binding"/>
    <property type="evidence" value="ECO:0007669"/>
    <property type="project" value="UniProtKB-KW"/>
</dbReference>
<evidence type="ECO:0000256" key="5">
    <source>
        <dbReference type="ARBA" id="ARBA00022842"/>
    </source>
</evidence>
<feature type="binding site" evidence="8">
    <location>
        <position position="18"/>
    </location>
    <ligand>
        <name>GTP</name>
        <dbReference type="ChEBI" id="CHEBI:37565"/>
    </ligand>
</feature>
<comment type="similarity">
    <text evidence="8">Belongs to the MobA family.</text>
</comment>
<comment type="subcellular location">
    <subcellularLocation>
        <location evidence="8">Cytoplasm</location>
    </subcellularLocation>
</comment>
<keyword evidence="2 8" id="KW-0808">Transferase</keyword>
<dbReference type="InterPro" id="IPR025877">
    <property type="entry name" value="MobA-like_NTP_Trfase"/>
</dbReference>
<accession>A0A942TDM7</accession>
<dbReference type="GO" id="GO:0006777">
    <property type="term" value="P:Mo-molybdopterin cofactor biosynthetic process"/>
    <property type="evidence" value="ECO:0007669"/>
    <property type="project" value="UniProtKB-KW"/>
</dbReference>
<reference evidence="10 11" key="1">
    <citation type="submission" date="2021-05" db="EMBL/GenBank/DDBJ databases">
        <title>Novel Bacillus species.</title>
        <authorList>
            <person name="Liu G."/>
        </authorList>
    </citation>
    <scope>NUCLEOTIDE SEQUENCE [LARGE SCALE GENOMIC DNA]</scope>
    <source>
        <strain evidence="11">FJAT-49780</strain>
    </source>
</reference>
<keyword evidence="3 8" id="KW-0479">Metal-binding</keyword>
<dbReference type="EMBL" id="JAGYPG010000002">
    <property type="protein sequence ID" value="MBS4195930.1"/>
    <property type="molecule type" value="Genomic_DNA"/>
</dbReference>
<keyword evidence="10" id="KW-0548">Nucleotidyltransferase</keyword>
<comment type="function">
    <text evidence="8">Transfers a GMP moiety from GTP to Mo-molybdopterin (Mo-MPT) cofactor (Moco or molybdenum cofactor) to form Mo-molybdopterin guanine dinucleotide (Mo-MGD) cofactor.</text>
</comment>
<dbReference type="InterPro" id="IPR029044">
    <property type="entry name" value="Nucleotide-diphossugar_trans"/>
</dbReference>
<keyword evidence="11" id="KW-1185">Reference proteome</keyword>
<evidence type="ECO:0000256" key="8">
    <source>
        <dbReference type="HAMAP-Rule" id="MF_00316"/>
    </source>
</evidence>
<protein>
    <recommendedName>
        <fullName evidence="8">Probable molybdenum cofactor guanylyltransferase</fullName>
        <shortName evidence="8">MoCo guanylyltransferase</shortName>
        <ecNumber evidence="8">2.7.7.77</ecNumber>
    </recommendedName>
    <alternativeName>
        <fullName evidence="8">GTP:molybdopterin guanylyltransferase</fullName>
    </alternativeName>
    <alternativeName>
        <fullName evidence="8">Mo-MPT guanylyltransferase</fullName>
    </alternativeName>
    <alternativeName>
        <fullName evidence="8">Molybdopterin guanylyltransferase</fullName>
    </alternativeName>
    <alternativeName>
        <fullName evidence="8">Molybdopterin-guanine dinucleotide synthase</fullName>
        <shortName evidence="8">MGD synthase</shortName>
    </alternativeName>
</protein>
<evidence type="ECO:0000256" key="7">
    <source>
        <dbReference type="ARBA" id="ARBA00023150"/>
    </source>
</evidence>
<dbReference type="RefSeq" id="WP_213125105.1">
    <property type="nucleotide sequence ID" value="NZ_JAGYPG010000002.1"/>
</dbReference>